<evidence type="ECO:0000313" key="1">
    <source>
        <dbReference type="EMBL" id="MCP9276559.1"/>
    </source>
</evidence>
<dbReference type="SUPFAM" id="SSF53850">
    <property type="entry name" value="Periplasmic binding protein-like II"/>
    <property type="match status" value="1"/>
</dbReference>
<dbReference type="Gene3D" id="3.40.190.10">
    <property type="entry name" value="Periplasmic binding protein-like II"/>
    <property type="match status" value="1"/>
</dbReference>
<dbReference type="EMBL" id="JANDBD010000017">
    <property type="protein sequence ID" value="MCP9276559.1"/>
    <property type="molecule type" value="Genomic_DNA"/>
</dbReference>
<dbReference type="RefSeq" id="WP_255064623.1">
    <property type="nucleotide sequence ID" value="NZ_JANDBD010000017.1"/>
</dbReference>
<proteinExistence type="predicted"/>
<dbReference type="PANTHER" id="PTHR43649:SF12">
    <property type="entry name" value="DIACETYLCHITOBIOSE BINDING PROTEIN DASA"/>
    <property type="match status" value="1"/>
</dbReference>
<sequence length="433" mass="45798">MRHQIAIIAAIGLIASGCGNGQSDLAGPGGPPGGQGAQPAAIEDCNPNGATVTTSYKQEEDPAFQAAKATMEKRFPGLTVKGKPTAAESYDEFTRQIVADTAAGTRYDVAQVGNNQIRFFVDTYKPASVDTSRLRDTYKRNYLDIGTVNGKVYAVPIEVSIPVLYYNKTRMAEAALDPARPPQTYPQLYQAARALATITNAAPVHVRSQDNADWIVQAAVQSAGGQLVAPDGTAAFNTPQGISGISIYSALTGEGLMTQQTDADAQAAFNRGDLPLLISSNSRTETLASEIGTKFDWGVAPMPVPEGGAANFPAGGSSWLVLSQEPCQAAFASALISELLNPEVLAKGLLSTGYIATDERAEQILLASPAISPQQRTTYSYDPQVTQWGGWPGQTTPKINKTVVDMVQQLVRGAPLEPTVAQTDTAIDRLIKP</sequence>
<dbReference type="PANTHER" id="PTHR43649">
    <property type="entry name" value="ARABINOSE-BINDING PROTEIN-RELATED"/>
    <property type="match status" value="1"/>
</dbReference>
<organism evidence="1 2">
    <name type="scientific">Mycolicibacterium arenosum</name>
    <dbReference type="NCBI Taxonomy" id="2952157"/>
    <lineage>
        <taxon>Bacteria</taxon>
        <taxon>Bacillati</taxon>
        <taxon>Actinomycetota</taxon>
        <taxon>Actinomycetes</taxon>
        <taxon>Mycobacteriales</taxon>
        <taxon>Mycobacteriaceae</taxon>
        <taxon>Mycolicibacterium</taxon>
    </lineage>
</organism>
<accession>A0ABT1MBK8</accession>
<keyword evidence="2" id="KW-1185">Reference proteome</keyword>
<dbReference type="Pfam" id="PF01547">
    <property type="entry name" value="SBP_bac_1"/>
    <property type="match status" value="1"/>
</dbReference>
<comment type="caution">
    <text evidence="1">The sequence shown here is derived from an EMBL/GenBank/DDBJ whole genome shotgun (WGS) entry which is preliminary data.</text>
</comment>
<gene>
    <name evidence="1" type="ORF">NM203_30675</name>
</gene>
<reference evidence="1 2" key="1">
    <citation type="submission" date="2022-06" db="EMBL/GenBank/DDBJ databases">
        <title>Mycolicibacterium sp. CAU 1645 isolated from seawater.</title>
        <authorList>
            <person name="Kim W."/>
        </authorList>
    </citation>
    <scope>NUCLEOTIDE SEQUENCE [LARGE SCALE GENOMIC DNA]</scope>
    <source>
        <strain evidence="1 2">CAU 1645</strain>
    </source>
</reference>
<dbReference type="InterPro" id="IPR050490">
    <property type="entry name" value="Bact_solute-bd_prot1"/>
</dbReference>
<protein>
    <submittedName>
        <fullName evidence="1">Extracellular solute-binding protein</fullName>
    </submittedName>
</protein>
<dbReference type="PROSITE" id="PS51257">
    <property type="entry name" value="PROKAR_LIPOPROTEIN"/>
    <property type="match status" value="1"/>
</dbReference>
<name>A0ABT1MBK8_9MYCO</name>
<dbReference type="InterPro" id="IPR006059">
    <property type="entry name" value="SBP"/>
</dbReference>
<evidence type="ECO:0000313" key="2">
    <source>
        <dbReference type="Proteomes" id="UP001651690"/>
    </source>
</evidence>
<dbReference type="Proteomes" id="UP001651690">
    <property type="component" value="Unassembled WGS sequence"/>
</dbReference>